<feature type="transmembrane region" description="Helical" evidence="4">
    <location>
        <begin position="44"/>
        <end position="70"/>
    </location>
</feature>
<comment type="caution">
    <text evidence="6">The sequence shown here is derived from an EMBL/GenBank/DDBJ whole genome shotgun (WGS) entry which is preliminary data.</text>
</comment>
<reference evidence="6 7" key="1">
    <citation type="submission" date="2018-11" db="EMBL/GenBank/DDBJ databases">
        <title>Sequencing the genomes of 1000 actinobacteria strains.</title>
        <authorList>
            <person name="Klenk H.-P."/>
        </authorList>
    </citation>
    <scope>NUCLEOTIDE SEQUENCE [LARGE SCALE GENOMIC DNA]</scope>
    <source>
        <strain evidence="6 7">DSM 44254</strain>
    </source>
</reference>
<evidence type="ECO:0000256" key="4">
    <source>
        <dbReference type="SAM" id="Phobius"/>
    </source>
</evidence>
<evidence type="ECO:0000256" key="2">
    <source>
        <dbReference type="ARBA" id="ARBA00022777"/>
    </source>
</evidence>
<dbReference type="GO" id="GO:0000155">
    <property type="term" value="F:phosphorelay sensor kinase activity"/>
    <property type="evidence" value="ECO:0007669"/>
    <property type="project" value="InterPro"/>
</dbReference>
<dbReference type="InterPro" id="IPR036890">
    <property type="entry name" value="HATPase_C_sf"/>
</dbReference>
<dbReference type="InterPro" id="IPR011712">
    <property type="entry name" value="Sig_transdc_His_kin_sub3_dim/P"/>
</dbReference>
<organism evidence="6 7">
    <name type="scientific">Actinocorallia herbida</name>
    <dbReference type="NCBI Taxonomy" id="58109"/>
    <lineage>
        <taxon>Bacteria</taxon>
        <taxon>Bacillati</taxon>
        <taxon>Actinomycetota</taxon>
        <taxon>Actinomycetes</taxon>
        <taxon>Streptosporangiales</taxon>
        <taxon>Thermomonosporaceae</taxon>
        <taxon>Actinocorallia</taxon>
    </lineage>
</organism>
<dbReference type="Gene3D" id="1.20.5.1930">
    <property type="match status" value="1"/>
</dbReference>
<evidence type="ECO:0000313" key="6">
    <source>
        <dbReference type="EMBL" id="ROO91008.1"/>
    </source>
</evidence>
<sequence length="372" mass="39312">MSTLSGLLRLGSGAKRKRVASVRLVRALGLSLGFLYALPQVHQIAVLGGARGLTAIVVFVLFTLLYFGLGLYRDAWQRARPVLRWTLYGAFVVLCAAAPFVFGPGMDGTPVYAGVISALLLSGRPAIAAVCLAAAGAAAVAIRDGADTDTVLIFAGTTFGLGVLLLNYRHSRELVGQLRAARAEVAVLAAAEERLRIARDLHDLLGHSLSLIVLKSELAGRLADRDPAAAVREIRDVNAVARESLRDVRETVTGYRKRTLAEELDSARGVLTAAGVEPVLRTSGTPLPEPADALFAWAVRECVTNVVRHARATRCEITVSATRLEVADDGRASAPVVAGNGLDGLRERAAELGGTVETSVRRPGGFVVRVGL</sequence>
<dbReference type="GO" id="GO:0016020">
    <property type="term" value="C:membrane"/>
    <property type="evidence" value="ECO:0007669"/>
    <property type="project" value="InterPro"/>
</dbReference>
<dbReference type="PANTHER" id="PTHR24421:SF63">
    <property type="entry name" value="SENSOR HISTIDINE KINASE DESK"/>
    <property type="match status" value="1"/>
</dbReference>
<keyword evidence="3" id="KW-0902">Two-component regulatory system</keyword>
<dbReference type="SUPFAM" id="SSF55874">
    <property type="entry name" value="ATPase domain of HSP90 chaperone/DNA topoisomerase II/histidine kinase"/>
    <property type="match status" value="1"/>
</dbReference>
<evidence type="ECO:0000256" key="1">
    <source>
        <dbReference type="ARBA" id="ARBA00022679"/>
    </source>
</evidence>
<dbReference type="InterPro" id="IPR050482">
    <property type="entry name" value="Sensor_HK_TwoCompSys"/>
</dbReference>
<feature type="transmembrane region" description="Helical" evidence="4">
    <location>
        <begin position="82"/>
        <end position="102"/>
    </location>
</feature>
<feature type="transmembrane region" description="Helical" evidence="4">
    <location>
        <begin position="151"/>
        <end position="168"/>
    </location>
</feature>
<dbReference type="AlphaFoldDB" id="A0A3N1DCY9"/>
<keyword evidence="2 6" id="KW-0418">Kinase</keyword>
<dbReference type="CDD" id="cd16917">
    <property type="entry name" value="HATPase_UhpB-NarQ-NarX-like"/>
    <property type="match status" value="1"/>
</dbReference>
<feature type="transmembrane region" description="Helical" evidence="4">
    <location>
        <begin position="20"/>
        <end position="38"/>
    </location>
</feature>
<dbReference type="GO" id="GO:0046983">
    <property type="term" value="F:protein dimerization activity"/>
    <property type="evidence" value="ECO:0007669"/>
    <property type="project" value="InterPro"/>
</dbReference>
<dbReference type="Proteomes" id="UP000272400">
    <property type="component" value="Unassembled WGS sequence"/>
</dbReference>
<keyword evidence="4" id="KW-0472">Membrane</keyword>
<feature type="transmembrane region" description="Helical" evidence="4">
    <location>
        <begin position="114"/>
        <end position="139"/>
    </location>
</feature>
<dbReference type="RefSeq" id="WP_246053710.1">
    <property type="nucleotide sequence ID" value="NZ_RJKE01000001.1"/>
</dbReference>
<dbReference type="EMBL" id="RJKE01000001">
    <property type="protein sequence ID" value="ROO91008.1"/>
    <property type="molecule type" value="Genomic_DNA"/>
</dbReference>
<dbReference type="Gene3D" id="3.30.565.10">
    <property type="entry name" value="Histidine kinase-like ATPase, C-terminal domain"/>
    <property type="match status" value="1"/>
</dbReference>
<keyword evidence="7" id="KW-1185">Reference proteome</keyword>
<name>A0A3N1DCY9_9ACTN</name>
<dbReference type="PANTHER" id="PTHR24421">
    <property type="entry name" value="NITRATE/NITRITE SENSOR PROTEIN NARX-RELATED"/>
    <property type="match status" value="1"/>
</dbReference>
<gene>
    <name evidence="6" type="ORF">EDD29_8750</name>
</gene>
<evidence type="ECO:0000313" key="7">
    <source>
        <dbReference type="Proteomes" id="UP000272400"/>
    </source>
</evidence>
<keyword evidence="4" id="KW-1133">Transmembrane helix</keyword>
<keyword evidence="4" id="KW-0812">Transmembrane</keyword>
<feature type="domain" description="Signal transduction histidine kinase subgroup 3 dimerisation and phosphoacceptor" evidence="5">
    <location>
        <begin position="193"/>
        <end position="259"/>
    </location>
</feature>
<dbReference type="Pfam" id="PF07730">
    <property type="entry name" value="HisKA_3"/>
    <property type="match status" value="1"/>
</dbReference>
<keyword evidence="1" id="KW-0808">Transferase</keyword>
<evidence type="ECO:0000256" key="3">
    <source>
        <dbReference type="ARBA" id="ARBA00023012"/>
    </source>
</evidence>
<evidence type="ECO:0000259" key="5">
    <source>
        <dbReference type="Pfam" id="PF07730"/>
    </source>
</evidence>
<accession>A0A3N1DCY9</accession>
<proteinExistence type="predicted"/>
<protein>
    <submittedName>
        <fullName evidence="6">Two-component system sensor histidine kinase DesK</fullName>
    </submittedName>
</protein>